<dbReference type="Proteomes" id="UP001642260">
    <property type="component" value="Unassembled WGS sequence"/>
</dbReference>
<sequence>MQNHNSKISSPPPKNPSSYPRRSKGGSYSKERETSQPVATGFRMEESSPRIISGEGCFTSAERPVMYHGGDMFSETKPLQIHASAKQNITSNKVAK</sequence>
<proteinExistence type="predicted"/>
<gene>
    <name evidence="2" type="ORF">ERUC_LOCUS18516</name>
</gene>
<evidence type="ECO:0000313" key="2">
    <source>
        <dbReference type="EMBL" id="CAH8352174.1"/>
    </source>
</evidence>
<evidence type="ECO:0000256" key="1">
    <source>
        <dbReference type="SAM" id="MobiDB-lite"/>
    </source>
</evidence>
<protein>
    <submittedName>
        <fullName evidence="2">Uncharacterized protein</fullName>
    </submittedName>
</protein>
<reference evidence="2 3" key="1">
    <citation type="submission" date="2022-03" db="EMBL/GenBank/DDBJ databases">
        <authorList>
            <person name="Macdonald S."/>
            <person name="Ahmed S."/>
            <person name="Newling K."/>
        </authorList>
    </citation>
    <scope>NUCLEOTIDE SEQUENCE [LARGE SCALE GENOMIC DNA]</scope>
</reference>
<feature type="region of interest" description="Disordered" evidence="1">
    <location>
        <begin position="1"/>
        <end position="51"/>
    </location>
</feature>
<dbReference type="AlphaFoldDB" id="A0ABC8K2N1"/>
<accession>A0ABC8K2N1</accession>
<comment type="caution">
    <text evidence="2">The sequence shown here is derived from an EMBL/GenBank/DDBJ whole genome shotgun (WGS) entry which is preliminary data.</text>
</comment>
<name>A0ABC8K2N1_ERUVS</name>
<organism evidence="2 3">
    <name type="scientific">Eruca vesicaria subsp. sativa</name>
    <name type="common">Garden rocket</name>
    <name type="synonym">Eruca sativa</name>
    <dbReference type="NCBI Taxonomy" id="29727"/>
    <lineage>
        <taxon>Eukaryota</taxon>
        <taxon>Viridiplantae</taxon>
        <taxon>Streptophyta</taxon>
        <taxon>Embryophyta</taxon>
        <taxon>Tracheophyta</taxon>
        <taxon>Spermatophyta</taxon>
        <taxon>Magnoliopsida</taxon>
        <taxon>eudicotyledons</taxon>
        <taxon>Gunneridae</taxon>
        <taxon>Pentapetalae</taxon>
        <taxon>rosids</taxon>
        <taxon>malvids</taxon>
        <taxon>Brassicales</taxon>
        <taxon>Brassicaceae</taxon>
        <taxon>Brassiceae</taxon>
        <taxon>Eruca</taxon>
    </lineage>
</organism>
<dbReference type="EMBL" id="CAKOAT010173266">
    <property type="protein sequence ID" value="CAH8352174.1"/>
    <property type="molecule type" value="Genomic_DNA"/>
</dbReference>
<keyword evidence="3" id="KW-1185">Reference proteome</keyword>
<evidence type="ECO:0000313" key="3">
    <source>
        <dbReference type="Proteomes" id="UP001642260"/>
    </source>
</evidence>